<dbReference type="Pfam" id="PF13560">
    <property type="entry name" value="HTH_31"/>
    <property type="match status" value="1"/>
</dbReference>
<keyword evidence="3" id="KW-1185">Reference proteome</keyword>
<evidence type="ECO:0000259" key="1">
    <source>
        <dbReference type="PROSITE" id="PS50943"/>
    </source>
</evidence>
<accession>A0ABN3LLQ3</accession>
<evidence type="ECO:0000313" key="3">
    <source>
        <dbReference type="Proteomes" id="UP001501358"/>
    </source>
</evidence>
<dbReference type="Proteomes" id="UP001501358">
    <property type="component" value="Unassembled WGS sequence"/>
</dbReference>
<feature type="domain" description="HTH cro/C1-type" evidence="1">
    <location>
        <begin position="11"/>
        <end position="65"/>
    </location>
</feature>
<evidence type="ECO:0000313" key="2">
    <source>
        <dbReference type="EMBL" id="GAA2485144.1"/>
    </source>
</evidence>
<organism evidence="2 3">
    <name type="scientific">Streptomyces thermolineatus</name>
    <dbReference type="NCBI Taxonomy" id="44033"/>
    <lineage>
        <taxon>Bacteria</taxon>
        <taxon>Bacillati</taxon>
        <taxon>Actinomycetota</taxon>
        <taxon>Actinomycetes</taxon>
        <taxon>Kitasatosporales</taxon>
        <taxon>Streptomycetaceae</taxon>
        <taxon>Streptomyces</taxon>
    </lineage>
</organism>
<name>A0ABN3LLQ3_9ACTN</name>
<sequence length="68" mass="7294">MGAVTPNGAAIRAIREARGISLRTFARLVQRDPSYCSRVEAGTRGAGDQTLHRFAKALAVPIEAITKE</sequence>
<proteinExistence type="predicted"/>
<dbReference type="InterPro" id="IPR010982">
    <property type="entry name" value="Lambda_DNA-bd_dom_sf"/>
</dbReference>
<protein>
    <recommendedName>
        <fullName evidence="1">HTH cro/C1-type domain-containing protein</fullName>
    </recommendedName>
</protein>
<gene>
    <name evidence="2" type="ORF">GCM10010406_21750</name>
</gene>
<dbReference type="InterPro" id="IPR001387">
    <property type="entry name" value="Cro/C1-type_HTH"/>
</dbReference>
<dbReference type="SMART" id="SM00530">
    <property type="entry name" value="HTH_XRE"/>
    <property type="match status" value="1"/>
</dbReference>
<dbReference type="CDD" id="cd00093">
    <property type="entry name" value="HTH_XRE"/>
    <property type="match status" value="1"/>
</dbReference>
<dbReference type="EMBL" id="BAAATA010000009">
    <property type="protein sequence ID" value="GAA2485144.1"/>
    <property type="molecule type" value="Genomic_DNA"/>
</dbReference>
<dbReference type="SUPFAM" id="SSF47413">
    <property type="entry name" value="lambda repressor-like DNA-binding domains"/>
    <property type="match status" value="1"/>
</dbReference>
<dbReference type="Gene3D" id="1.10.260.40">
    <property type="entry name" value="lambda repressor-like DNA-binding domains"/>
    <property type="match status" value="1"/>
</dbReference>
<dbReference type="PROSITE" id="PS50943">
    <property type="entry name" value="HTH_CROC1"/>
    <property type="match status" value="1"/>
</dbReference>
<reference evidence="2 3" key="1">
    <citation type="journal article" date="2019" name="Int. J. Syst. Evol. Microbiol.">
        <title>The Global Catalogue of Microorganisms (GCM) 10K type strain sequencing project: providing services to taxonomists for standard genome sequencing and annotation.</title>
        <authorList>
            <consortium name="The Broad Institute Genomics Platform"/>
            <consortium name="The Broad Institute Genome Sequencing Center for Infectious Disease"/>
            <person name="Wu L."/>
            <person name="Ma J."/>
        </authorList>
    </citation>
    <scope>NUCLEOTIDE SEQUENCE [LARGE SCALE GENOMIC DNA]</scope>
    <source>
        <strain evidence="2 3">JCM 6307</strain>
    </source>
</reference>
<comment type="caution">
    <text evidence="2">The sequence shown here is derived from an EMBL/GenBank/DDBJ whole genome shotgun (WGS) entry which is preliminary data.</text>
</comment>